<feature type="region of interest" description="Disordered" evidence="4">
    <location>
        <begin position="1"/>
        <end position="53"/>
    </location>
</feature>
<evidence type="ECO:0000256" key="3">
    <source>
        <dbReference type="SAM" id="Coils"/>
    </source>
</evidence>
<feature type="coiled-coil region" evidence="3">
    <location>
        <begin position="265"/>
        <end position="299"/>
    </location>
</feature>
<feature type="compositionally biased region" description="Polar residues" evidence="4">
    <location>
        <begin position="1"/>
        <end position="11"/>
    </location>
</feature>
<keyword evidence="7" id="KW-1185">Reference proteome</keyword>
<sequence>MTSQPQNQNSAPLRVVPPTTDTPQEQPAPPVPPTPDPASETPSPKPEQKSTRHRWLWVGTAAVTLGAAGFIPLPNHVSGDATLKTLPGQRQTIHMSRPGRVQLRVNPHDQVRPGDVLLSVESEDLADRLAEVERSLQEENASLEVAQQRRVQSQQRLRTAEDELHQAQRRLDAHLDDMQAIQLGIGIPQTRRFQEERGGVEAEEERDRYEIERLQGEVRELEGRQGAIARELSFWSAQRQHHQQKRNEFQPYIDDRTLQASHPIVRDHEEKVVNAEDRILQLNGEQEQNQARLQQVQSQIQGQQASLNRRGHQANVTREQEQQVGWDFNQKRMDLQEERDRRLAARDTAHNELETATIQVQNHQEAIAARQAQLEDLRKRDAECTKTATISGIVLNQNLDQRDGAFMQAGQEVLQIANLSYLEVTAQIAQADYHLVDLGQVVEFRMRNQPRDITYPSRIETIRPLTDRRESGIEDVFEVTFRIDNPQNLRLPDDKGYVHIRTENRNFYQQMRHEFGKLIDLGYYFPWLADEDS</sequence>
<evidence type="ECO:0000256" key="1">
    <source>
        <dbReference type="ARBA" id="ARBA00004196"/>
    </source>
</evidence>
<protein>
    <submittedName>
        <fullName evidence="6">Efflux RND transporter periplasmic adaptor subunit</fullName>
    </submittedName>
</protein>
<feature type="coiled-coil region" evidence="3">
    <location>
        <begin position="204"/>
        <end position="231"/>
    </location>
</feature>
<comment type="subcellular location">
    <subcellularLocation>
        <location evidence="1">Cell envelope</location>
    </subcellularLocation>
</comment>
<dbReference type="RefSeq" id="WP_252663670.1">
    <property type="nucleotide sequence ID" value="NZ_CP098611.1"/>
</dbReference>
<evidence type="ECO:0000256" key="5">
    <source>
        <dbReference type="SAM" id="Phobius"/>
    </source>
</evidence>
<evidence type="ECO:0000256" key="2">
    <source>
        <dbReference type="ARBA" id="ARBA00023054"/>
    </source>
</evidence>
<proteinExistence type="predicted"/>
<dbReference type="EMBL" id="CP098611">
    <property type="protein sequence ID" value="USR91646.1"/>
    <property type="molecule type" value="Genomic_DNA"/>
</dbReference>
<dbReference type="Gene3D" id="2.40.30.170">
    <property type="match status" value="1"/>
</dbReference>
<evidence type="ECO:0000313" key="6">
    <source>
        <dbReference type="EMBL" id="USR91646.1"/>
    </source>
</evidence>
<accession>A0ABY5ATH6</accession>
<feature type="coiled-coil region" evidence="3">
    <location>
        <begin position="122"/>
        <end position="177"/>
    </location>
</feature>
<evidence type="ECO:0000256" key="4">
    <source>
        <dbReference type="SAM" id="MobiDB-lite"/>
    </source>
</evidence>
<keyword evidence="5" id="KW-0472">Membrane</keyword>
<gene>
    <name evidence="6" type="ORF">NEA10_02650</name>
</gene>
<dbReference type="InterPro" id="IPR050465">
    <property type="entry name" value="UPF0194_transport"/>
</dbReference>
<feature type="coiled-coil region" evidence="3">
    <location>
        <begin position="346"/>
        <end position="380"/>
    </location>
</feature>
<dbReference type="Proteomes" id="UP001056708">
    <property type="component" value="Chromosome"/>
</dbReference>
<dbReference type="PANTHER" id="PTHR32347">
    <property type="entry name" value="EFFLUX SYSTEM COMPONENT YKNX-RELATED"/>
    <property type="match status" value="1"/>
</dbReference>
<reference evidence="6" key="1">
    <citation type="submission" date="2022-06" db="EMBL/GenBank/DDBJ databases">
        <title>Genome sequence of Phormidium yuhuli AB48 isolated from an industrial photobioreactor environment.</title>
        <authorList>
            <person name="Qiu Y."/>
            <person name="Noonan A.J.C."/>
            <person name="Dofher K."/>
            <person name="Koch M."/>
            <person name="Kieft B."/>
            <person name="Lin X."/>
            <person name="Ziels R.M."/>
            <person name="Hallam S.J."/>
        </authorList>
    </citation>
    <scope>NUCLEOTIDE SEQUENCE</scope>
    <source>
        <strain evidence="6">AB48</strain>
    </source>
</reference>
<name>A0ABY5ATH6_9CYAN</name>
<feature type="compositionally biased region" description="Pro residues" evidence="4">
    <location>
        <begin position="26"/>
        <end position="36"/>
    </location>
</feature>
<keyword evidence="5" id="KW-1133">Transmembrane helix</keyword>
<keyword evidence="2 3" id="KW-0175">Coiled coil</keyword>
<feature type="transmembrane region" description="Helical" evidence="5">
    <location>
        <begin position="55"/>
        <end position="73"/>
    </location>
</feature>
<evidence type="ECO:0000313" key="7">
    <source>
        <dbReference type="Proteomes" id="UP001056708"/>
    </source>
</evidence>
<organism evidence="6 7">
    <name type="scientific">Phormidium yuhuli AB48</name>
    <dbReference type="NCBI Taxonomy" id="2940671"/>
    <lineage>
        <taxon>Bacteria</taxon>
        <taxon>Bacillati</taxon>
        <taxon>Cyanobacteriota</taxon>
        <taxon>Cyanophyceae</taxon>
        <taxon>Oscillatoriophycideae</taxon>
        <taxon>Oscillatoriales</taxon>
        <taxon>Oscillatoriaceae</taxon>
        <taxon>Phormidium</taxon>
        <taxon>Phormidium yuhuli</taxon>
    </lineage>
</organism>
<keyword evidence="5" id="KW-0812">Transmembrane</keyword>